<name>A0A8A4TW25_SULCO</name>
<dbReference type="RefSeq" id="WP_237384238.1">
    <property type="nucleotide sequence ID" value="NZ_CP071793.1"/>
</dbReference>
<dbReference type="KEGG" id="scor:J3U87_16965"/>
<feature type="signal peptide" evidence="1">
    <location>
        <begin position="1"/>
        <end position="28"/>
    </location>
</feature>
<protein>
    <submittedName>
        <fullName evidence="2">YfiR family protein</fullName>
    </submittedName>
</protein>
<accession>A0A8A4TW25</accession>
<gene>
    <name evidence="2" type="ORF">J3U87_16965</name>
</gene>
<reference evidence="2" key="1">
    <citation type="submission" date="2021-03" db="EMBL/GenBank/DDBJ databases">
        <title>Acanthopleuribacteraceae sp. M133.</title>
        <authorList>
            <person name="Wang G."/>
        </authorList>
    </citation>
    <scope>NUCLEOTIDE SEQUENCE</scope>
    <source>
        <strain evidence="2">M133</strain>
    </source>
</reference>
<sequence>MLKKKGLARLLILVCFISFTGIASPVQAQDQAPAKLQAALIMKLLAFYTNLGDKPFTIQVVGAPDIAKELKALVGKSAGKATLNDVVEGDAPSGSPQVVYVGKSPGDVIGFTQSNKILSVTGIPAFVNDGVTLGIGIENKKPKIILNLSSSKAEEINWNPAILKVAATIN</sequence>
<proteinExistence type="predicted"/>
<evidence type="ECO:0000256" key="1">
    <source>
        <dbReference type="SAM" id="SignalP"/>
    </source>
</evidence>
<dbReference type="AlphaFoldDB" id="A0A8A4TW25"/>
<dbReference type="Proteomes" id="UP000663929">
    <property type="component" value="Chromosome"/>
</dbReference>
<evidence type="ECO:0000313" key="3">
    <source>
        <dbReference type="Proteomes" id="UP000663929"/>
    </source>
</evidence>
<dbReference type="EMBL" id="CP071793">
    <property type="protein sequence ID" value="QTD54139.1"/>
    <property type="molecule type" value="Genomic_DNA"/>
</dbReference>
<feature type="chain" id="PRO_5035326987" evidence="1">
    <location>
        <begin position="29"/>
        <end position="170"/>
    </location>
</feature>
<dbReference type="Pfam" id="PF13689">
    <property type="entry name" value="DUF4154"/>
    <property type="match status" value="1"/>
</dbReference>
<organism evidence="2 3">
    <name type="scientific">Sulfidibacter corallicola</name>
    <dbReference type="NCBI Taxonomy" id="2818388"/>
    <lineage>
        <taxon>Bacteria</taxon>
        <taxon>Pseudomonadati</taxon>
        <taxon>Acidobacteriota</taxon>
        <taxon>Holophagae</taxon>
        <taxon>Acanthopleuribacterales</taxon>
        <taxon>Acanthopleuribacteraceae</taxon>
        <taxon>Sulfidibacter</taxon>
    </lineage>
</organism>
<evidence type="ECO:0000313" key="2">
    <source>
        <dbReference type="EMBL" id="QTD54139.1"/>
    </source>
</evidence>
<dbReference type="InterPro" id="IPR025293">
    <property type="entry name" value="YfiR/HmsC-like"/>
</dbReference>
<keyword evidence="3" id="KW-1185">Reference proteome</keyword>
<keyword evidence="1" id="KW-0732">Signal</keyword>